<dbReference type="PANTHER" id="PTHR33124">
    <property type="entry name" value="TRANSCRIPTION FACTOR IBH1-LIKE 1"/>
    <property type="match status" value="1"/>
</dbReference>
<reference evidence="6 7" key="1">
    <citation type="journal article" date="2013" name="Genome Biol.">
        <title>The genome sequence of the most widely cultivated cacao type and its use to identify candidate genes regulating pod color.</title>
        <authorList>
            <person name="Motamayor J.C."/>
            <person name="Mockaitis K."/>
            <person name="Schmutz J."/>
            <person name="Haiminen N."/>
            <person name="Iii D.L."/>
            <person name="Cornejo O."/>
            <person name="Findley S.D."/>
            <person name="Zheng P."/>
            <person name="Utro F."/>
            <person name="Royaert S."/>
            <person name="Saski C."/>
            <person name="Jenkins J."/>
            <person name="Podicheti R."/>
            <person name="Zhao M."/>
            <person name="Scheffler B.E."/>
            <person name="Stack J.C."/>
            <person name="Feltus F.A."/>
            <person name="Mustiga G.M."/>
            <person name="Amores F."/>
            <person name="Phillips W."/>
            <person name="Marelli J.P."/>
            <person name="May G.D."/>
            <person name="Shapiro H."/>
            <person name="Ma J."/>
            <person name="Bustamante C.D."/>
            <person name="Schnell R.J."/>
            <person name="Main D."/>
            <person name="Gilbert D."/>
            <person name="Parida L."/>
            <person name="Kuhn D.N."/>
        </authorList>
    </citation>
    <scope>NUCLEOTIDE SEQUENCE [LARGE SCALE GENOMIC DNA]</scope>
    <source>
        <strain evidence="7">cv. Matina 1-6</strain>
    </source>
</reference>
<dbReference type="InterPro" id="IPR044660">
    <property type="entry name" value="IBH1-like"/>
</dbReference>
<accession>A0A061DJV8</accession>
<dbReference type="EMBL" id="CM001879">
    <property type="protein sequence ID" value="EOX93004.1"/>
    <property type="molecule type" value="Genomic_DNA"/>
</dbReference>
<dbReference type="InterPro" id="IPR044549">
    <property type="entry name" value="bHLH_AtIBH1-like"/>
</dbReference>
<name>A0A061DJV8_THECC</name>
<dbReference type="Proteomes" id="UP000026915">
    <property type="component" value="Chromosome 1"/>
</dbReference>
<dbReference type="CDD" id="cd11444">
    <property type="entry name" value="bHLH_AtIBH1_like"/>
    <property type="match status" value="1"/>
</dbReference>
<evidence type="ECO:0000313" key="7">
    <source>
        <dbReference type="Proteomes" id="UP000026915"/>
    </source>
</evidence>
<dbReference type="GO" id="GO:0005634">
    <property type="term" value="C:nucleus"/>
    <property type="evidence" value="ECO:0007669"/>
    <property type="project" value="UniProtKB-SubCell"/>
</dbReference>
<evidence type="ECO:0000313" key="6">
    <source>
        <dbReference type="EMBL" id="EOX93004.1"/>
    </source>
</evidence>
<dbReference type="eggNOG" id="ENOG502S830">
    <property type="taxonomic scope" value="Eukaryota"/>
</dbReference>
<evidence type="ECO:0000256" key="3">
    <source>
        <dbReference type="ARBA" id="ARBA00023163"/>
    </source>
</evidence>
<evidence type="ECO:0000256" key="1">
    <source>
        <dbReference type="ARBA" id="ARBA00004123"/>
    </source>
</evidence>
<organism evidence="6 7">
    <name type="scientific">Theobroma cacao</name>
    <name type="common">Cacao</name>
    <name type="synonym">Cocoa</name>
    <dbReference type="NCBI Taxonomy" id="3641"/>
    <lineage>
        <taxon>Eukaryota</taxon>
        <taxon>Viridiplantae</taxon>
        <taxon>Streptophyta</taxon>
        <taxon>Embryophyta</taxon>
        <taxon>Tracheophyta</taxon>
        <taxon>Spermatophyta</taxon>
        <taxon>Magnoliopsida</taxon>
        <taxon>eudicotyledons</taxon>
        <taxon>Gunneridae</taxon>
        <taxon>Pentapetalae</taxon>
        <taxon>rosids</taxon>
        <taxon>malvids</taxon>
        <taxon>Malvales</taxon>
        <taxon>Malvaceae</taxon>
        <taxon>Byttnerioideae</taxon>
        <taxon>Theobroma</taxon>
    </lineage>
</organism>
<evidence type="ECO:0000256" key="5">
    <source>
        <dbReference type="SAM" id="MobiDB-lite"/>
    </source>
</evidence>
<dbReference type="OMA" id="QRREECM"/>
<evidence type="ECO:0000256" key="4">
    <source>
        <dbReference type="ARBA" id="ARBA00023242"/>
    </source>
</evidence>
<keyword evidence="4" id="KW-0539">Nucleus</keyword>
<dbReference type="AlphaFoldDB" id="A0A061DJV8"/>
<keyword evidence="7" id="KW-1185">Reference proteome</keyword>
<dbReference type="HOGENOM" id="CLU_111355_0_0_1"/>
<feature type="compositionally biased region" description="Basic residues" evidence="5">
    <location>
        <begin position="119"/>
        <end position="135"/>
    </location>
</feature>
<keyword evidence="2" id="KW-0805">Transcription regulation</keyword>
<gene>
    <name evidence="6" type="ORF">TCM_001866</name>
</gene>
<feature type="compositionally biased region" description="Polar residues" evidence="5">
    <location>
        <begin position="93"/>
        <end position="102"/>
    </location>
</feature>
<dbReference type="GO" id="GO:0006355">
    <property type="term" value="P:regulation of DNA-templated transcription"/>
    <property type="evidence" value="ECO:0007669"/>
    <property type="project" value="InterPro"/>
</dbReference>
<sequence>MGGTWAVIPENPFDHHSRPTAFGDFHQLAPRQLSTAACARLYILPALAPLPWHMQALPDNPSHALLFALPLPSYLLSMESALTQTNIPTFQSKETKTHQSPLMGNALHEPLPASFQRNRGTRRKRREYLKAKKKDHLSEKQGAGGEEDDDDDDKAEVKRKIVALQRIVPGGESLGVDKLFEETAGYILALQCQIKAMRVLSSFIEGLEKQKRKLGG</sequence>
<feature type="region of interest" description="Disordered" evidence="5">
    <location>
        <begin position="93"/>
        <end position="154"/>
    </location>
</feature>
<protein>
    <submittedName>
        <fullName evidence="6">Phy rapidly regulated 1, putative</fullName>
    </submittedName>
</protein>
<dbReference type="Gramene" id="EOX93004">
    <property type="protein sequence ID" value="EOX93004"/>
    <property type="gene ID" value="TCM_001866"/>
</dbReference>
<feature type="compositionally biased region" description="Acidic residues" evidence="5">
    <location>
        <begin position="145"/>
        <end position="154"/>
    </location>
</feature>
<dbReference type="PANTHER" id="PTHR33124:SF43">
    <property type="entry name" value="TRANSCRIPTION FACTOR PAR2"/>
    <property type="match status" value="1"/>
</dbReference>
<proteinExistence type="predicted"/>
<evidence type="ECO:0000256" key="2">
    <source>
        <dbReference type="ARBA" id="ARBA00023015"/>
    </source>
</evidence>
<comment type="subcellular location">
    <subcellularLocation>
        <location evidence="1">Nucleus</location>
    </subcellularLocation>
</comment>
<keyword evidence="3" id="KW-0804">Transcription</keyword>
<dbReference type="InParanoid" id="A0A061DJV8"/>